<feature type="active site" description="Proton donor" evidence="12">
    <location>
        <position position="189"/>
    </location>
</feature>
<dbReference type="InterPro" id="IPR036291">
    <property type="entry name" value="NAD(P)-bd_dom_sf"/>
</dbReference>
<feature type="binding site" evidence="14">
    <location>
        <begin position="73"/>
        <end position="75"/>
    </location>
    <ligand>
        <name>NADP(+)</name>
        <dbReference type="ChEBI" id="CHEBI:58349"/>
    </ligand>
</feature>
<evidence type="ECO:0000256" key="2">
    <source>
        <dbReference type="ARBA" id="ARBA00004874"/>
    </source>
</evidence>
<proteinExistence type="inferred from homology"/>
<dbReference type="SMART" id="SM01350">
    <property type="entry name" value="6PGD"/>
    <property type="match status" value="1"/>
</dbReference>
<evidence type="ECO:0000256" key="8">
    <source>
        <dbReference type="ARBA" id="ARBA00023064"/>
    </source>
</evidence>
<evidence type="ECO:0000256" key="14">
    <source>
        <dbReference type="PIRSR" id="PIRSR000109-3"/>
    </source>
</evidence>
<comment type="function">
    <text evidence="1 11">Catalyzes the oxidative decarboxylation of 6-phosphogluconate to ribulose 5-phosphate and CO(2), with concomitant reduction of NADP to NADPH.</text>
</comment>
<evidence type="ECO:0000256" key="12">
    <source>
        <dbReference type="PIRSR" id="PIRSR000109-1"/>
    </source>
</evidence>
<dbReference type="InterPro" id="IPR006113">
    <property type="entry name" value="6PGDH_Gnd/GntZ"/>
</dbReference>
<dbReference type="NCBIfam" id="TIGR00873">
    <property type="entry name" value="gnd"/>
    <property type="match status" value="1"/>
</dbReference>
<evidence type="ECO:0000256" key="15">
    <source>
        <dbReference type="RuleBase" id="RU000485"/>
    </source>
</evidence>
<comment type="subunit">
    <text evidence="4 11">Homodimer.</text>
</comment>
<name>A0A239U524_9STAP</name>
<dbReference type="Gene3D" id="1.10.1040.10">
    <property type="entry name" value="N-(1-d-carboxylethyl)-l-norvaline Dehydrogenase, domain 2"/>
    <property type="match status" value="1"/>
</dbReference>
<dbReference type="InterPro" id="IPR008927">
    <property type="entry name" value="6-PGluconate_DH-like_C_sf"/>
</dbReference>
<feature type="active site" description="Proton acceptor" evidence="12">
    <location>
        <position position="182"/>
    </location>
</feature>
<feature type="binding site" evidence="14">
    <location>
        <begin position="9"/>
        <end position="14"/>
    </location>
    <ligand>
        <name>NADP(+)</name>
        <dbReference type="ChEBI" id="CHEBI:58349"/>
    </ligand>
</feature>
<feature type="binding site" description="in other chain" evidence="13">
    <location>
        <position position="286"/>
    </location>
    <ligand>
        <name>substrate</name>
        <note>ligand shared between dimeric partners</note>
    </ligand>
</feature>
<feature type="binding site" evidence="13">
    <location>
        <position position="450"/>
    </location>
    <ligand>
        <name>substrate</name>
        <note>ligand shared between dimeric partners</note>
    </ligand>
</feature>
<dbReference type="FunFam" id="1.10.1040.10:FF:000002">
    <property type="entry name" value="6-phosphogluconate dehydrogenase, decarboxylating"/>
    <property type="match status" value="1"/>
</dbReference>
<dbReference type="UniPathway" id="UPA00115">
    <property type="reaction ID" value="UER00410"/>
</dbReference>
<dbReference type="OrthoDB" id="9804542at2"/>
<feature type="binding site" description="in other chain" evidence="13">
    <location>
        <position position="259"/>
    </location>
    <ligand>
        <name>substrate</name>
        <note>ligand shared between dimeric partners</note>
    </ligand>
</feature>
<evidence type="ECO:0000256" key="13">
    <source>
        <dbReference type="PIRSR" id="PIRSR000109-2"/>
    </source>
</evidence>
<dbReference type="InterPro" id="IPR006114">
    <property type="entry name" value="6PGDH_C"/>
</dbReference>
<dbReference type="EC" id="1.1.1.44" evidence="5 11"/>
<organism evidence="17 18">
    <name type="scientific">Staphylococcus piscifermentans</name>
    <dbReference type="NCBI Taxonomy" id="70258"/>
    <lineage>
        <taxon>Bacteria</taxon>
        <taxon>Bacillati</taxon>
        <taxon>Bacillota</taxon>
        <taxon>Bacilli</taxon>
        <taxon>Bacillales</taxon>
        <taxon>Staphylococcaceae</taxon>
        <taxon>Staphylococcus</taxon>
    </lineage>
</organism>
<dbReference type="InterPro" id="IPR006183">
    <property type="entry name" value="Pgluconate_DH"/>
</dbReference>
<sequence length="469" mass="52064">MTQQIGVVGLAVMGKNLAWNIESRGYSVSVYNRSKEKTEQMVEESKGKNIHPTYSLEEFVNSLERPRKILLMVKAGPATDATIEGLLPLLDDGDILIDGGNTNYQDTIRRNKALAESGINFIGTGVSGGEVGALTGPSIMPGGQKEAYDKVSDILEAISAKAEDGAPCVTYIGPDGAGHYVKMVHNGIEYADMQLIAESYALMKDALHMSHTEIAKTFKEWNQGELDSYLIEITGEIFNKLDEDGTPLVEKVMDKAGQKGTGKWTSINALELGVPLTIITESVFARFISSMKEERVKASQQLEGPSPQFNGDKEAFLEKIRKALYMSKICSYAQGFAQMRKASEEHDWNLQLGDLAMIWREGCIIRAQFLQKIKDAYDNNADLHNLLLDPYFKEVVTNYQSALRDVVAESVVNGVPTPGFAASINYYDSYRSENLPANLIQAQRDYFGAHTYQRKDQEGTFHTHWAEEK</sequence>
<dbReference type="Gene3D" id="1.20.5.320">
    <property type="entry name" value="6-Phosphogluconate Dehydrogenase, domain 3"/>
    <property type="match status" value="1"/>
</dbReference>
<dbReference type="RefSeq" id="WP_095105104.1">
    <property type="nucleotide sequence ID" value="NZ_BKAR01000014.1"/>
</dbReference>
<dbReference type="Pfam" id="PF03446">
    <property type="entry name" value="NAD_binding_2"/>
    <property type="match status" value="1"/>
</dbReference>
<comment type="similarity">
    <text evidence="3 11 15">Belongs to the 6-phosphogluconate dehydrogenase family.</text>
</comment>
<dbReference type="SUPFAM" id="SSF51735">
    <property type="entry name" value="NAD(P)-binding Rossmann-fold domains"/>
    <property type="match status" value="1"/>
</dbReference>
<gene>
    <name evidence="17" type="primary">gnd_2</name>
    <name evidence="17" type="ORF">SPI02_13510</name>
</gene>
<dbReference type="PROSITE" id="PS00461">
    <property type="entry name" value="6PGD"/>
    <property type="match status" value="1"/>
</dbReference>
<keyword evidence="9 11" id="KW-0570">Pentose shunt</keyword>
<feature type="binding site" description="in other chain" evidence="13">
    <location>
        <begin position="127"/>
        <end position="129"/>
    </location>
    <ligand>
        <name>substrate</name>
        <note>ligand shared between dimeric partners</note>
    </ligand>
</feature>
<dbReference type="PRINTS" id="PR00076">
    <property type="entry name" value="6PGDHDRGNASE"/>
</dbReference>
<dbReference type="Proteomes" id="UP000321736">
    <property type="component" value="Unassembled WGS sequence"/>
</dbReference>
<dbReference type="FunFam" id="1.20.5.320:FF:000001">
    <property type="entry name" value="6-phosphogluconate dehydrogenase, decarboxylating"/>
    <property type="match status" value="1"/>
</dbReference>
<feature type="domain" description="6-phosphogluconate dehydrogenase C-terminal" evidence="16">
    <location>
        <begin position="178"/>
        <end position="466"/>
    </location>
</feature>
<keyword evidence="18" id="KW-1185">Reference proteome</keyword>
<dbReference type="FunFam" id="3.40.50.720:FF:000007">
    <property type="entry name" value="6-phosphogluconate dehydrogenase, decarboxylating"/>
    <property type="match status" value="1"/>
</dbReference>
<feature type="binding site" description="in other chain" evidence="13">
    <location>
        <position position="190"/>
    </location>
    <ligand>
        <name>substrate</name>
        <note>ligand shared between dimeric partners</note>
    </ligand>
</feature>
<evidence type="ECO:0000256" key="1">
    <source>
        <dbReference type="ARBA" id="ARBA00002526"/>
    </source>
</evidence>
<keyword evidence="8 15" id="KW-0311">Gluconate utilization</keyword>
<keyword evidence="11 15" id="KW-0521">NADP</keyword>
<protein>
    <recommendedName>
        <fullName evidence="6 11">6-phosphogluconate dehydrogenase, decarboxylating</fullName>
        <ecNumber evidence="5 11">1.1.1.44</ecNumber>
    </recommendedName>
</protein>
<feature type="binding site" description="in other chain" evidence="13">
    <location>
        <begin position="185"/>
        <end position="186"/>
    </location>
    <ligand>
        <name>substrate</name>
        <note>ligand shared between dimeric partners</note>
    </ligand>
</feature>
<evidence type="ECO:0000256" key="7">
    <source>
        <dbReference type="ARBA" id="ARBA00023002"/>
    </source>
</evidence>
<feature type="binding site" description="in other chain" evidence="13">
    <location>
        <position position="101"/>
    </location>
    <ligand>
        <name>substrate</name>
        <note>ligand shared between dimeric partners</note>
    </ligand>
</feature>
<dbReference type="NCBIfam" id="NF006765">
    <property type="entry name" value="PRK09287.1"/>
    <property type="match status" value="1"/>
</dbReference>
<evidence type="ECO:0000256" key="4">
    <source>
        <dbReference type="ARBA" id="ARBA00011738"/>
    </source>
</evidence>
<evidence type="ECO:0000313" key="18">
    <source>
        <dbReference type="Proteomes" id="UP000321736"/>
    </source>
</evidence>
<dbReference type="SUPFAM" id="SSF48179">
    <property type="entry name" value="6-phosphogluconate dehydrogenase C-terminal domain-like"/>
    <property type="match status" value="1"/>
</dbReference>
<dbReference type="Pfam" id="PF00393">
    <property type="entry name" value="6PGD"/>
    <property type="match status" value="1"/>
</dbReference>
<reference evidence="17 18" key="1">
    <citation type="submission" date="2019-07" db="EMBL/GenBank/DDBJ databases">
        <title>Whole genome shotgun sequence of Staphylococcus piscifermentans NBRC 109625.</title>
        <authorList>
            <person name="Hosoyama A."/>
            <person name="Uohara A."/>
            <person name="Ohji S."/>
            <person name="Ichikawa N."/>
        </authorList>
    </citation>
    <scope>NUCLEOTIDE SEQUENCE [LARGE SCALE GENOMIC DNA]</scope>
    <source>
        <strain evidence="17 18">NBRC 109625</strain>
    </source>
</reference>
<dbReference type="GO" id="GO:0019521">
    <property type="term" value="P:D-gluconate metabolic process"/>
    <property type="evidence" value="ECO:0007669"/>
    <property type="project" value="UniProtKB-KW"/>
</dbReference>
<keyword evidence="7 11" id="KW-0560">Oxidoreductase</keyword>
<dbReference type="GO" id="GO:0004616">
    <property type="term" value="F:phosphogluconate dehydrogenase (decarboxylating) activity"/>
    <property type="evidence" value="ECO:0007669"/>
    <property type="project" value="UniProtKB-EC"/>
</dbReference>
<dbReference type="GO" id="GO:0050661">
    <property type="term" value="F:NADP binding"/>
    <property type="evidence" value="ECO:0007669"/>
    <property type="project" value="InterPro"/>
</dbReference>
<dbReference type="GO" id="GO:0006098">
    <property type="term" value="P:pentose-phosphate shunt"/>
    <property type="evidence" value="ECO:0007669"/>
    <property type="project" value="UniProtKB-UniPathway"/>
</dbReference>
<dbReference type="AlphaFoldDB" id="A0A239U524"/>
<comment type="catalytic activity">
    <reaction evidence="10 11 15">
        <text>6-phospho-D-gluconate + NADP(+) = D-ribulose 5-phosphate + CO2 + NADPH</text>
        <dbReference type="Rhea" id="RHEA:10116"/>
        <dbReference type="ChEBI" id="CHEBI:16526"/>
        <dbReference type="ChEBI" id="CHEBI:57783"/>
        <dbReference type="ChEBI" id="CHEBI:58121"/>
        <dbReference type="ChEBI" id="CHEBI:58349"/>
        <dbReference type="ChEBI" id="CHEBI:58759"/>
        <dbReference type="EC" id="1.1.1.44"/>
    </reaction>
</comment>
<evidence type="ECO:0000259" key="16">
    <source>
        <dbReference type="SMART" id="SM01350"/>
    </source>
</evidence>
<evidence type="ECO:0000256" key="5">
    <source>
        <dbReference type="ARBA" id="ARBA00013011"/>
    </source>
</evidence>
<feature type="binding site" evidence="14">
    <location>
        <begin position="32"/>
        <end position="34"/>
    </location>
    <ligand>
        <name>NADP(+)</name>
        <dbReference type="ChEBI" id="CHEBI:58349"/>
    </ligand>
</feature>
<dbReference type="EMBL" id="BKAR01000014">
    <property type="protein sequence ID" value="GEP84766.1"/>
    <property type="molecule type" value="Genomic_DNA"/>
</dbReference>
<feature type="binding site" evidence="14">
    <location>
        <position position="101"/>
    </location>
    <ligand>
        <name>NADP(+)</name>
        <dbReference type="ChEBI" id="CHEBI:58349"/>
    </ligand>
</feature>
<evidence type="ECO:0000256" key="10">
    <source>
        <dbReference type="ARBA" id="ARBA00048640"/>
    </source>
</evidence>
<dbReference type="PANTHER" id="PTHR11811">
    <property type="entry name" value="6-PHOSPHOGLUCONATE DEHYDROGENASE"/>
    <property type="match status" value="1"/>
</dbReference>
<dbReference type="InterPro" id="IPR006184">
    <property type="entry name" value="6PGdom_BS"/>
</dbReference>
<evidence type="ECO:0000256" key="6">
    <source>
        <dbReference type="ARBA" id="ARBA00018193"/>
    </source>
</evidence>
<dbReference type="InterPro" id="IPR013328">
    <property type="entry name" value="6PGD_dom2"/>
</dbReference>
<comment type="caution">
    <text evidence="17">The sequence shown here is derived from an EMBL/GenBank/DDBJ whole genome shotgun (WGS) entry which is preliminary data.</text>
</comment>
<evidence type="ECO:0000256" key="9">
    <source>
        <dbReference type="ARBA" id="ARBA00023126"/>
    </source>
</evidence>
<comment type="pathway">
    <text evidence="2 11 15">Carbohydrate degradation; pentose phosphate pathway; D-ribulose 5-phosphate from D-glucose 6-phosphate (oxidative stage): step 3/3.</text>
</comment>
<evidence type="ECO:0000256" key="11">
    <source>
        <dbReference type="PIRNR" id="PIRNR000109"/>
    </source>
</evidence>
<evidence type="ECO:0000256" key="3">
    <source>
        <dbReference type="ARBA" id="ARBA00008419"/>
    </source>
</evidence>
<feature type="binding site" evidence="13">
    <location>
        <position position="444"/>
    </location>
    <ligand>
        <name>substrate</name>
        <note>ligand shared between dimeric partners</note>
    </ligand>
</feature>
<dbReference type="InterPro" id="IPR006115">
    <property type="entry name" value="6PGDH_NADP-bd"/>
</dbReference>
<accession>A0A239U524</accession>
<evidence type="ECO:0000313" key="17">
    <source>
        <dbReference type="EMBL" id="GEP84766.1"/>
    </source>
</evidence>
<dbReference type="Gene3D" id="3.40.50.720">
    <property type="entry name" value="NAD(P)-binding Rossmann-like Domain"/>
    <property type="match status" value="1"/>
</dbReference>
<dbReference type="PIRSF" id="PIRSF000109">
    <property type="entry name" value="6PGD"/>
    <property type="match status" value="1"/>
</dbReference>